<dbReference type="AlphaFoldDB" id="A0AA85F6U2"/>
<evidence type="ECO:0000256" key="1">
    <source>
        <dbReference type="ARBA" id="ARBA00005483"/>
    </source>
</evidence>
<sequence>MLSLYLRKWIEVMNLGKEVSGSSDGFSEKGENREVVFVTDAPADHSKRKRYLTAKYDRRTRQKISEKIRLENFVFEHLRNLYCTEVDDYDCDIDLDEISDLKTNDEKVRNLKEKLKSCPAKQEQIDLLQISYTVHICKQM</sequence>
<dbReference type="Pfam" id="PF05361">
    <property type="entry name" value="PP1_inhibitor"/>
    <property type="match status" value="1"/>
</dbReference>
<evidence type="ECO:0000313" key="5">
    <source>
        <dbReference type="WBParaSite" id="SRDH1_38580.1"/>
    </source>
</evidence>
<evidence type="ECO:0000313" key="4">
    <source>
        <dbReference type="Proteomes" id="UP000050792"/>
    </source>
</evidence>
<dbReference type="Proteomes" id="UP000050792">
    <property type="component" value="Unassembled WGS sequence"/>
</dbReference>
<reference evidence="5" key="2">
    <citation type="submission" date="2023-11" db="UniProtKB">
        <authorList>
            <consortium name="WormBaseParasite"/>
        </authorList>
    </citation>
    <scope>IDENTIFICATION</scope>
</reference>
<proteinExistence type="inferred from homology"/>
<accession>A0AA85F6U2</accession>
<dbReference type="GO" id="GO:0005737">
    <property type="term" value="C:cytoplasm"/>
    <property type="evidence" value="ECO:0007669"/>
    <property type="project" value="InterPro"/>
</dbReference>
<organism evidence="4 5">
    <name type="scientific">Schistosoma rodhaini</name>
    <dbReference type="NCBI Taxonomy" id="6188"/>
    <lineage>
        <taxon>Eukaryota</taxon>
        <taxon>Metazoa</taxon>
        <taxon>Spiralia</taxon>
        <taxon>Lophotrochozoa</taxon>
        <taxon>Platyhelminthes</taxon>
        <taxon>Trematoda</taxon>
        <taxon>Digenea</taxon>
        <taxon>Strigeidida</taxon>
        <taxon>Schistosomatoidea</taxon>
        <taxon>Schistosomatidae</taxon>
        <taxon>Schistosoma</taxon>
    </lineage>
</organism>
<evidence type="ECO:0000256" key="2">
    <source>
        <dbReference type="ARBA" id="ARBA00022553"/>
    </source>
</evidence>
<keyword evidence="2" id="KW-0597">Phosphoprotein</keyword>
<keyword evidence="4" id="KW-1185">Reference proteome</keyword>
<dbReference type="InterPro" id="IPR008025">
    <property type="entry name" value="CPI-17"/>
</dbReference>
<name>A0AA85F6U2_9TREM</name>
<comment type="similarity">
    <text evidence="1">Belongs to the PP1 inhibitor family.</text>
</comment>
<dbReference type="SUPFAM" id="SSF81790">
    <property type="entry name" value="Myosin phosphatase inhibitor 17kDa protein, CPI-17"/>
    <property type="match status" value="1"/>
</dbReference>
<dbReference type="WBParaSite" id="SRDH1_38580.1">
    <property type="protein sequence ID" value="SRDH1_38580.1"/>
    <property type="gene ID" value="SRDH1_38580"/>
</dbReference>
<keyword evidence="3" id="KW-0650">Protein phosphatase inhibitor</keyword>
<evidence type="ECO:0000256" key="3">
    <source>
        <dbReference type="ARBA" id="ARBA00023272"/>
    </source>
</evidence>
<dbReference type="Gene3D" id="1.10.150.220">
    <property type="entry name" value="CPI-17"/>
    <property type="match status" value="1"/>
</dbReference>
<dbReference type="PANTHER" id="PTHR16188">
    <property type="entry name" value="PROTEIN PHOSPHATASE 1 INHIBITOR POTENTIATED BY PROTEIN KINASE C"/>
    <property type="match status" value="1"/>
</dbReference>
<dbReference type="InterPro" id="IPR036658">
    <property type="entry name" value="CPI-17_sf"/>
</dbReference>
<dbReference type="GO" id="GO:0004865">
    <property type="term" value="F:protein serine/threonine phosphatase inhibitor activity"/>
    <property type="evidence" value="ECO:0007669"/>
    <property type="project" value="TreeGrafter"/>
</dbReference>
<dbReference type="PANTHER" id="PTHR16188:SF14">
    <property type="entry name" value="GEO07393P1"/>
    <property type="match status" value="1"/>
</dbReference>
<reference evidence="4" key="1">
    <citation type="submission" date="2022-06" db="EMBL/GenBank/DDBJ databases">
        <authorList>
            <person name="Berger JAMES D."/>
            <person name="Berger JAMES D."/>
        </authorList>
    </citation>
    <scope>NUCLEOTIDE SEQUENCE [LARGE SCALE GENOMIC DNA]</scope>
</reference>
<protein>
    <submittedName>
        <fullName evidence="5">Uncharacterized protein</fullName>
    </submittedName>
</protein>